<dbReference type="InterPro" id="IPR013087">
    <property type="entry name" value="Znf_C2H2_type"/>
</dbReference>
<evidence type="ECO:0000256" key="3">
    <source>
        <dbReference type="ARBA" id="ARBA00022723"/>
    </source>
</evidence>
<organism evidence="11 12">
    <name type="scientific">Parthenolecanium corni</name>
    <dbReference type="NCBI Taxonomy" id="536013"/>
    <lineage>
        <taxon>Eukaryota</taxon>
        <taxon>Metazoa</taxon>
        <taxon>Ecdysozoa</taxon>
        <taxon>Arthropoda</taxon>
        <taxon>Hexapoda</taxon>
        <taxon>Insecta</taxon>
        <taxon>Pterygota</taxon>
        <taxon>Neoptera</taxon>
        <taxon>Paraneoptera</taxon>
        <taxon>Hemiptera</taxon>
        <taxon>Sternorrhyncha</taxon>
        <taxon>Coccoidea</taxon>
        <taxon>Coccidae</taxon>
        <taxon>Parthenolecanium</taxon>
    </lineage>
</organism>
<sequence>MADVATACYNSYSNRSDFYHNLETEFIEDDEWCESSWNDSQNEQKCLEYYLSQNFNIQSAKYEKQQQVKLPRMVPGTKNFIECDDLDDFHPFYSSLISQNSQTMISNGDFVSPPNNVTSCEKNSQNFGHLLDFMECSEDHQEITKLDVDFTFFNGKTDIIQVSDNQVVLPQSEDFILTDIVTEAIVKAESKMEEIPHSTTKDSFQCLWSGCGKEFQSQQALVYHIEKIHVDSRKSDEFICEWKACPRNSKPFNARYKLLIHMRVHSGEKPNKCPFPHCKKAFSRLENLKIHQRSHTGERPYACQFATCTKAFSNSSDRAKHQRTHFDQKPYACQLEGCNKRYTDPSSLRKHIKNHSSPKQKSFRKPQCANVSAEVKKHVNQNLTQKRLLKNINSDFECTYQRDVLAPDLTEYETKITSNDNEDSSSLLPTDLYILGDEYVPYDSIFPSENRESDEFLEHLLSQSKNEVQTSSTHENVDYFDFKDSIYLEKLEQNQHFTDMDMLLM</sequence>
<keyword evidence="12" id="KW-1185">Reference proteome</keyword>
<dbReference type="PROSITE" id="PS00028">
    <property type="entry name" value="ZINC_FINGER_C2H2_1"/>
    <property type="match status" value="4"/>
</dbReference>
<keyword evidence="4" id="KW-0677">Repeat</keyword>
<gene>
    <name evidence="11" type="ORF">V9T40_001446</name>
</gene>
<comment type="similarity">
    <text evidence="2">Belongs to the GLI C2H2-type zinc-finger protein family.</text>
</comment>
<dbReference type="FunFam" id="3.30.160.60:FF:000359">
    <property type="entry name" value="GLIS family zinc finger 2"/>
    <property type="match status" value="1"/>
</dbReference>
<dbReference type="FunFam" id="3.30.160.60:FF:000019">
    <property type="entry name" value="GLI family zinc finger 3"/>
    <property type="match status" value="1"/>
</dbReference>
<keyword evidence="5 9" id="KW-0863">Zinc-finger</keyword>
<keyword evidence="8" id="KW-0539">Nucleus</keyword>
<dbReference type="GO" id="GO:0005634">
    <property type="term" value="C:nucleus"/>
    <property type="evidence" value="ECO:0007669"/>
    <property type="project" value="UniProtKB-SubCell"/>
</dbReference>
<dbReference type="GO" id="GO:0008270">
    <property type="term" value="F:zinc ion binding"/>
    <property type="evidence" value="ECO:0007669"/>
    <property type="project" value="UniProtKB-KW"/>
</dbReference>
<evidence type="ECO:0000256" key="8">
    <source>
        <dbReference type="ARBA" id="ARBA00023242"/>
    </source>
</evidence>
<accession>A0AAN9TK90</accession>
<evidence type="ECO:0000256" key="6">
    <source>
        <dbReference type="ARBA" id="ARBA00022833"/>
    </source>
</evidence>
<keyword evidence="6" id="KW-0862">Zinc</keyword>
<dbReference type="Gene3D" id="3.30.160.60">
    <property type="entry name" value="Classic Zinc Finger"/>
    <property type="match status" value="5"/>
</dbReference>
<dbReference type="PROSITE" id="PS50157">
    <property type="entry name" value="ZINC_FINGER_C2H2_2"/>
    <property type="match status" value="5"/>
</dbReference>
<evidence type="ECO:0000313" key="11">
    <source>
        <dbReference type="EMBL" id="KAK7595013.1"/>
    </source>
</evidence>
<dbReference type="GO" id="GO:0140297">
    <property type="term" value="F:DNA-binding transcription factor binding"/>
    <property type="evidence" value="ECO:0007669"/>
    <property type="project" value="UniProtKB-ARBA"/>
</dbReference>
<evidence type="ECO:0000256" key="2">
    <source>
        <dbReference type="ARBA" id="ARBA00010831"/>
    </source>
</evidence>
<keyword evidence="3" id="KW-0479">Metal-binding</keyword>
<evidence type="ECO:0000256" key="4">
    <source>
        <dbReference type="ARBA" id="ARBA00022737"/>
    </source>
</evidence>
<keyword evidence="7" id="KW-0238">DNA-binding</keyword>
<dbReference type="Proteomes" id="UP001367676">
    <property type="component" value="Unassembled WGS sequence"/>
</dbReference>
<evidence type="ECO:0000259" key="10">
    <source>
        <dbReference type="PROSITE" id="PS50157"/>
    </source>
</evidence>
<dbReference type="PANTHER" id="PTHR45718:SF7">
    <property type="entry name" value="C2H2-TYPE DOMAIN-CONTAINING PROTEIN"/>
    <property type="match status" value="1"/>
</dbReference>
<feature type="domain" description="C2H2-type" evidence="10">
    <location>
        <begin position="301"/>
        <end position="330"/>
    </location>
</feature>
<dbReference type="EMBL" id="JBBCAQ010000019">
    <property type="protein sequence ID" value="KAK7595013.1"/>
    <property type="molecule type" value="Genomic_DNA"/>
</dbReference>
<dbReference type="InterPro" id="IPR043359">
    <property type="entry name" value="GLI-like"/>
</dbReference>
<feature type="domain" description="C2H2-type" evidence="10">
    <location>
        <begin position="331"/>
        <end position="360"/>
    </location>
</feature>
<feature type="domain" description="C2H2-type" evidence="10">
    <location>
        <begin position="243"/>
        <end position="270"/>
    </location>
</feature>
<dbReference type="InterPro" id="IPR056436">
    <property type="entry name" value="Znf-C2H2_ZIC1-5/GLI1-3-like"/>
</dbReference>
<dbReference type="SUPFAM" id="SSF57667">
    <property type="entry name" value="beta-beta-alpha zinc fingers"/>
    <property type="match status" value="3"/>
</dbReference>
<feature type="domain" description="C2H2-type" evidence="10">
    <location>
        <begin position="271"/>
        <end position="300"/>
    </location>
</feature>
<comment type="caution">
    <text evidence="11">The sequence shown here is derived from an EMBL/GenBank/DDBJ whole genome shotgun (WGS) entry which is preliminary data.</text>
</comment>
<dbReference type="InterPro" id="IPR036236">
    <property type="entry name" value="Znf_C2H2_sf"/>
</dbReference>
<protein>
    <recommendedName>
        <fullName evidence="10">C2H2-type domain-containing protein</fullName>
    </recommendedName>
</protein>
<reference evidence="11 12" key="1">
    <citation type="submission" date="2024-03" db="EMBL/GenBank/DDBJ databases">
        <title>Adaptation during the transition from Ophiocordyceps entomopathogen to insect associate is accompanied by gene loss and intensified selection.</title>
        <authorList>
            <person name="Ward C.M."/>
            <person name="Onetto C.A."/>
            <person name="Borneman A.R."/>
        </authorList>
    </citation>
    <scope>NUCLEOTIDE SEQUENCE [LARGE SCALE GENOMIC DNA]</scope>
    <source>
        <strain evidence="11">AWRI1</strain>
        <tissue evidence="11">Single Adult Female</tissue>
    </source>
</reference>
<comment type="subcellular location">
    <subcellularLocation>
        <location evidence="1">Nucleus</location>
    </subcellularLocation>
</comment>
<dbReference type="PANTHER" id="PTHR45718">
    <property type="entry name" value="TRANSCRIPTIONAL ACTIVATOR CUBITUS INTERRUPTUS"/>
    <property type="match status" value="1"/>
</dbReference>
<dbReference type="GO" id="GO:0000978">
    <property type="term" value="F:RNA polymerase II cis-regulatory region sequence-specific DNA binding"/>
    <property type="evidence" value="ECO:0007669"/>
    <property type="project" value="TreeGrafter"/>
</dbReference>
<dbReference type="Pfam" id="PF23561">
    <property type="entry name" value="zf-C2H2_15"/>
    <property type="match status" value="1"/>
</dbReference>
<evidence type="ECO:0000313" key="12">
    <source>
        <dbReference type="Proteomes" id="UP001367676"/>
    </source>
</evidence>
<dbReference type="SMART" id="SM00355">
    <property type="entry name" value="ZnF_C2H2"/>
    <property type="match status" value="5"/>
</dbReference>
<evidence type="ECO:0000256" key="1">
    <source>
        <dbReference type="ARBA" id="ARBA00004123"/>
    </source>
</evidence>
<feature type="domain" description="C2H2-type" evidence="10">
    <location>
        <begin position="204"/>
        <end position="234"/>
    </location>
</feature>
<dbReference type="GO" id="GO:0000981">
    <property type="term" value="F:DNA-binding transcription factor activity, RNA polymerase II-specific"/>
    <property type="evidence" value="ECO:0007669"/>
    <property type="project" value="TreeGrafter"/>
</dbReference>
<evidence type="ECO:0000256" key="9">
    <source>
        <dbReference type="PROSITE-ProRule" id="PRU00042"/>
    </source>
</evidence>
<evidence type="ECO:0000256" key="7">
    <source>
        <dbReference type="ARBA" id="ARBA00023125"/>
    </source>
</evidence>
<dbReference type="FunFam" id="3.30.160.60:FF:000031">
    <property type="entry name" value="GLI family zinc finger 3"/>
    <property type="match status" value="1"/>
</dbReference>
<dbReference type="FunFam" id="3.30.160.60:FF:000048">
    <property type="entry name" value="GLI family zinc finger 3"/>
    <property type="match status" value="1"/>
</dbReference>
<evidence type="ECO:0000256" key="5">
    <source>
        <dbReference type="ARBA" id="ARBA00022771"/>
    </source>
</evidence>
<dbReference type="GO" id="GO:0000122">
    <property type="term" value="P:negative regulation of transcription by RNA polymerase II"/>
    <property type="evidence" value="ECO:0007669"/>
    <property type="project" value="UniProtKB-ARBA"/>
</dbReference>
<dbReference type="AlphaFoldDB" id="A0AAN9TK90"/>
<proteinExistence type="inferred from homology"/>
<dbReference type="Pfam" id="PF00096">
    <property type="entry name" value="zf-C2H2"/>
    <property type="match status" value="3"/>
</dbReference>
<name>A0AAN9TK90_9HEMI</name>